<reference evidence="6 7" key="1">
    <citation type="submission" date="2019-02" db="EMBL/GenBank/DDBJ databases">
        <title>Hansschlegelia quercus sp. nov., a novel methylotrophic bacterium from buds of oak (Quercus robur L.).</title>
        <authorList>
            <person name="Agafonova N.V."/>
            <person name="Kaparullina E.N."/>
            <person name="Grouzdev D.S."/>
            <person name="Doronina N.V."/>
        </authorList>
    </citation>
    <scope>NUCLEOTIDE SEQUENCE [LARGE SCALE GENOMIC DNA]</scope>
    <source>
        <strain evidence="6 7">Dub</strain>
    </source>
</reference>
<evidence type="ECO:0000256" key="1">
    <source>
        <dbReference type="ARBA" id="ARBA00023015"/>
    </source>
</evidence>
<dbReference type="SUPFAM" id="SSF48498">
    <property type="entry name" value="Tetracyclin repressor-like, C-terminal domain"/>
    <property type="match status" value="1"/>
</dbReference>
<dbReference type="InterPro" id="IPR009057">
    <property type="entry name" value="Homeodomain-like_sf"/>
</dbReference>
<accession>A0A4Q9GKJ2</accession>
<keyword evidence="3" id="KW-0804">Transcription</keyword>
<dbReference type="OrthoDB" id="9795242at2"/>
<dbReference type="GO" id="GO:0003677">
    <property type="term" value="F:DNA binding"/>
    <property type="evidence" value="ECO:0007669"/>
    <property type="project" value="UniProtKB-UniRule"/>
</dbReference>
<dbReference type="AlphaFoldDB" id="A0A4Q9GKJ2"/>
<dbReference type="InterPro" id="IPR036271">
    <property type="entry name" value="Tet_transcr_reg_TetR-rel_C_sf"/>
</dbReference>
<evidence type="ECO:0000313" key="6">
    <source>
        <dbReference type="EMBL" id="TBN53565.1"/>
    </source>
</evidence>
<dbReference type="PROSITE" id="PS50977">
    <property type="entry name" value="HTH_TETR_2"/>
    <property type="match status" value="1"/>
</dbReference>
<evidence type="ECO:0000256" key="3">
    <source>
        <dbReference type="ARBA" id="ARBA00023163"/>
    </source>
</evidence>
<keyword evidence="2 4" id="KW-0238">DNA-binding</keyword>
<dbReference type="Gene3D" id="1.10.357.10">
    <property type="entry name" value="Tetracycline Repressor, domain 2"/>
    <property type="match status" value="1"/>
</dbReference>
<evidence type="ECO:0000259" key="5">
    <source>
        <dbReference type="PROSITE" id="PS50977"/>
    </source>
</evidence>
<dbReference type="RefSeq" id="WP_131002502.1">
    <property type="nucleotide sequence ID" value="NZ_JBHSZR010000003.1"/>
</dbReference>
<dbReference type="EMBL" id="SIUB01000003">
    <property type="protein sequence ID" value="TBN53565.1"/>
    <property type="molecule type" value="Genomic_DNA"/>
</dbReference>
<dbReference type="PANTHER" id="PTHR47506:SF1">
    <property type="entry name" value="HTH-TYPE TRANSCRIPTIONAL REGULATOR YJDC"/>
    <property type="match status" value="1"/>
</dbReference>
<evidence type="ECO:0000256" key="4">
    <source>
        <dbReference type="PROSITE-ProRule" id="PRU00335"/>
    </source>
</evidence>
<keyword evidence="1" id="KW-0805">Transcription regulation</keyword>
<sequence>MGRHREFDLDKAIDAALAVFWAKGFEGASYADLTAATGVARPGLYAAFGNKEEMFLKALDRYDELFMGFFHEALLEPRSAFVVRRFLEGSAGVQTGACTPQGCFGINGALAGSDESEAIRAKLVRRRGGAEQRLAERFIRAREEGDLQADADPAALARFVMAVSQGMAIQAKAGATREQLLAIVDLALAGWPTDQALGA</sequence>
<gene>
    <name evidence="6" type="ORF">EYR15_07035</name>
</gene>
<dbReference type="SUPFAM" id="SSF46689">
    <property type="entry name" value="Homeodomain-like"/>
    <property type="match status" value="1"/>
</dbReference>
<dbReference type="Proteomes" id="UP000291613">
    <property type="component" value="Unassembled WGS sequence"/>
</dbReference>
<name>A0A4Q9GKJ2_9HYPH</name>
<dbReference type="Pfam" id="PF00440">
    <property type="entry name" value="TetR_N"/>
    <property type="match status" value="1"/>
</dbReference>
<dbReference type="PANTHER" id="PTHR47506">
    <property type="entry name" value="TRANSCRIPTIONAL REGULATORY PROTEIN"/>
    <property type="match status" value="1"/>
</dbReference>
<feature type="DNA-binding region" description="H-T-H motif" evidence="4">
    <location>
        <begin position="29"/>
        <end position="48"/>
    </location>
</feature>
<proteinExistence type="predicted"/>
<dbReference type="Pfam" id="PF16925">
    <property type="entry name" value="TetR_C_13"/>
    <property type="match status" value="1"/>
</dbReference>
<comment type="caution">
    <text evidence="6">The sequence shown here is derived from an EMBL/GenBank/DDBJ whole genome shotgun (WGS) entry which is preliminary data.</text>
</comment>
<feature type="domain" description="HTH tetR-type" evidence="5">
    <location>
        <begin position="6"/>
        <end position="66"/>
    </location>
</feature>
<dbReference type="InterPro" id="IPR001647">
    <property type="entry name" value="HTH_TetR"/>
</dbReference>
<protein>
    <submittedName>
        <fullName evidence="6">TetR/AcrR family transcriptional regulator</fullName>
    </submittedName>
</protein>
<dbReference type="PRINTS" id="PR00455">
    <property type="entry name" value="HTHTETR"/>
</dbReference>
<keyword evidence="7" id="KW-1185">Reference proteome</keyword>
<evidence type="ECO:0000256" key="2">
    <source>
        <dbReference type="ARBA" id="ARBA00023125"/>
    </source>
</evidence>
<organism evidence="6 7">
    <name type="scientific">Hansschlegelia quercus</name>
    <dbReference type="NCBI Taxonomy" id="2528245"/>
    <lineage>
        <taxon>Bacteria</taxon>
        <taxon>Pseudomonadati</taxon>
        <taxon>Pseudomonadota</taxon>
        <taxon>Alphaproteobacteria</taxon>
        <taxon>Hyphomicrobiales</taxon>
        <taxon>Methylopilaceae</taxon>
        <taxon>Hansschlegelia</taxon>
    </lineage>
</organism>
<dbReference type="InterPro" id="IPR011075">
    <property type="entry name" value="TetR_C"/>
</dbReference>
<evidence type="ECO:0000313" key="7">
    <source>
        <dbReference type="Proteomes" id="UP000291613"/>
    </source>
</evidence>
<dbReference type="Gene3D" id="1.10.10.60">
    <property type="entry name" value="Homeodomain-like"/>
    <property type="match status" value="1"/>
</dbReference>